<name>A0ABR5TM58_9BACL</name>
<dbReference type="SUPFAM" id="SSF69118">
    <property type="entry name" value="AhpD-like"/>
    <property type="match status" value="1"/>
</dbReference>
<dbReference type="NCBIfam" id="TIGR00778">
    <property type="entry name" value="ahpD_dom"/>
    <property type="match status" value="1"/>
</dbReference>
<accession>A0ABR5TM58</accession>
<dbReference type="Proteomes" id="UP000070467">
    <property type="component" value="Unassembled WGS sequence"/>
</dbReference>
<dbReference type="EMBL" id="LSDB01000019">
    <property type="protein sequence ID" value="KXB58227.1"/>
    <property type="molecule type" value="Genomic_DNA"/>
</dbReference>
<comment type="caution">
    <text evidence="2">The sequence shown here is derived from an EMBL/GenBank/DDBJ whole genome shotgun (WGS) entry which is preliminary data.</text>
</comment>
<evidence type="ECO:0000313" key="2">
    <source>
        <dbReference type="EMBL" id="KXB58227.1"/>
    </source>
</evidence>
<proteinExistence type="predicted"/>
<gene>
    <name evidence="2" type="ORF">HMPREF1871_00563</name>
</gene>
<dbReference type="Pfam" id="PF02627">
    <property type="entry name" value="CMD"/>
    <property type="match status" value="1"/>
</dbReference>
<dbReference type="InterPro" id="IPR029032">
    <property type="entry name" value="AhpD-like"/>
</dbReference>
<keyword evidence="3" id="KW-1185">Reference proteome</keyword>
<reference evidence="2 3" key="1">
    <citation type="submission" date="2016-01" db="EMBL/GenBank/DDBJ databases">
        <authorList>
            <person name="Mitreva M."/>
            <person name="Pepin K.H."/>
            <person name="Mihindukulasuriya K.A."/>
            <person name="Fulton R."/>
            <person name="Fronick C."/>
            <person name="O'Laughlin M."/>
            <person name="Miner T."/>
            <person name="Herter B."/>
            <person name="Rosa B.A."/>
            <person name="Cordes M."/>
            <person name="Tomlinson C."/>
            <person name="Wollam A."/>
            <person name="Palsikar V.B."/>
            <person name="Mardis E.R."/>
            <person name="Wilson R.K."/>
        </authorList>
    </citation>
    <scope>NUCLEOTIDE SEQUENCE [LARGE SCALE GENOMIC DNA]</scope>
    <source>
        <strain evidence="2 3">KA00071</strain>
    </source>
</reference>
<dbReference type="InterPro" id="IPR004675">
    <property type="entry name" value="AhpD_core"/>
</dbReference>
<evidence type="ECO:0000259" key="1">
    <source>
        <dbReference type="Pfam" id="PF02627"/>
    </source>
</evidence>
<dbReference type="Gene3D" id="1.20.1290.10">
    <property type="entry name" value="AhpD-like"/>
    <property type="match status" value="1"/>
</dbReference>
<evidence type="ECO:0000313" key="3">
    <source>
        <dbReference type="Proteomes" id="UP000070467"/>
    </source>
</evidence>
<protein>
    <submittedName>
        <fullName evidence="2">Alkylhydroperoxidase AhpD family core domain protein</fullName>
    </submittedName>
</protein>
<organism evidence="2 3">
    <name type="scientific">Gemelliphila asaccharolytica</name>
    <dbReference type="NCBI Taxonomy" id="502393"/>
    <lineage>
        <taxon>Bacteria</taxon>
        <taxon>Bacillati</taxon>
        <taxon>Bacillota</taxon>
        <taxon>Bacilli</taxon>
        <taxon>Bacillales</taxon>
        <taxon>Gemellaceae</taxon>
        <taxon>Gemelliphila</taxon>
    </lineage>
</organism>
<dbReference type="PANTHER" id="PTHR33930">
    <property type="entry name" value="ALKYL HYDROPEROXIDE REDUCTASE AHPD"/>
    <property type="match status" value="1"/>
</dbReference>
<dbReference type="RefSeq" id="WP_066129794.1">
    <property type="nucleotide sequence ID" value="NZ_KQ959872.1"/>
</dbReference>
<sequence length="112" mass="11917">MDHISNLENLTNNTKNLTEAIPTEMKGFMSFAGTVLKDGALPVKTKELVSLGIAIAVRCEGCIEAHVRNLVKAKATREEISEVISVAILMGGGPSTVYGGKALEAFDQISKL</sequence>
<dbReference type="InterPro" id="IPR003779">
    <property type="entry name" value="CMD-like"/>
</dbReference>
<dbReference type="PANTHER" id="PTHR33930:SF2">
    <property type="entry name" value="BLR3452 PROTEIN"/>
    <property type="match status" value="1"/>
</dbReference>
<feature type="domain" description="Carboxymuconolactone decarboxylase-like" evidence="1">
    <location>
        <begin position="24"/>
        <end position="103"/>
    </location>
</feature>